<dbReference type="Proteomes" id="UP000284219">
    <property type="component" value="Unassembled WGS sequence"/>
</dbReference>
<name>A0A419SQM5_9BACL</name>
<feature type="domain" description="SLH" evidence="2">
    <location>
        <begin position="339"/>
        <end position="402"/>
    </location>
</feature>
<dbReference type="AlphaFoldDB" id="A0A419SQM5"/>
<protein>
    <recommendedName>
        <fullName evidence="6">Glycoside hydrolase</fullName>
    </recommendedName>
</protein>
<gene>
    <name evidence="4" type="ORF">BEP19_16195</name>
</gene>
<dbReference type="InterPro" id="IPR029070">
    <property type="entry name" value="Chitinase_insertion_sf"/>
</dbReference>
<accession>A0A419SQM5</accession>
<dbReference type="GO" id="GO:0008061">
    <property type="term" value="F:chitin binding"/>
    <property type="evidence" value="ECO:0007669"/>
    <property type="project" value="InterPro"/>
</dbReference>
<evidence type="ECO:0008006" key="6">
    <source>
        <dbReference type="Google" id="ProtNLM"/>
    </source>
</evidence>
<organism evidence="4 5">
    <name type="scientific">Ammoniphilus oxalaticus</name>
    <dbReference type="NCBI Taxonomy" id="66863"/>
    <lineage>
        <taxon>Bacteria</taxon>
        <taxon>Bacillati</taxon>
        <taxon>Bacillota</taxon>
        <taxon>Bacilli</taxon>
        <taxon>Bacillales</taxon>
        <taxon>Paenibacillaceae</taxon>
        <taxon>Aneurinibacillus group</taxon>
        <taxon>Ammoniphilus</taxon>
    </lineage>
</organism>
<feature type="signal peptide" evidence="1">
    <location>
        <begin position="1"/>
        <end position="26"/>
    </location>
</feature>
<dbReference type="Pfam" id="PF00395">
    <property type="entry name" value="SLH"/>
    <property type="match status" value="3"/>
</dbReference>
<reference evidence="4 5" key="1">
    <citation type="submission" date="2016-08" db="EMBL/GenBank/DDBJ databases">
        <title>Novel Firmicute Genomes.</title>
        <authorList>
            <person name="Poppleton D.I."/>
            <person name="Gribaldo S."/>
        </authorList>
    </citation>
    <scope>NUCLEOTIDE SEQUENCE [LARGE SCALE GENOMIC DNA]</scope>
    <source>
        <strain evidence="4 5">RAOx-1</strain>
    </source>
</reference>
<dbReference type="OrthoDB" id="9775889at2"/>
<dbReference type="PANTHER" id="PTHR46066:SF2">
    <property type="entry name" value="CHITINASE DOMAIN-CONTAINING PROTEIN 1"/>
    <property type="match status" value="1"/>
</dbReference>
<dbReference type="PROSITE" id="PS51272">
    <property type="entry name" value="SLH"/>
    <property type="match status" value="3"/>
</dbReference>
<keyword evidence="1" id="KW-0732">Signal</keyword>
<evidence type="ECO:0000256" key="1">
    <source>
        <dbReference type="SAM" id="SignalP"/>
    </source>
</evidence>
<dbReference type="GO" id="GO:0005975">
    <property type="term" value="P:carbohydrate metabolic process"/>
    <property type="evidence" value="ECO:0007669"/>
    <property type="project" value="InterPro"/>
</dbReference>
<sequence>MKWKRWARALLAVGLVAASGSGSVFATSNDPANNHGNMIYLYGGNSNTYKQQLTKTQGQVGTLLPNYFGLTKEGRLTEAVDADFVKYAHQHHYRITPFISNHWDRALGVKAMENGDKLADDLAQAVIKHNLDGVNIDIENLTFEQRDLQTKFLTRLTNQLRPLGKTVSIAVAPARSDTTVGWAGSYDFEAIGKVVDTVFIMAYDQSYQQGPEGPVAGLNWVEQSVKYLTTKIPKEKLVLGVPFYGRYWTGAEKGTGIIYPQTMKWIERNNAKTNLDPTHQTHVSRFYDQESGQQVEIWFDSANTLLKKVELVEKYGLKGWGGWRLGQEDPALWSALAEVDHLLFKDINDHWAKQEIQQMVEQKFITGYADGSFRPQLPISREETATLLTTILKLDQTKPTTSYKDVAKDRWSHPFVSAVSENGTMTGYPDKTFRPTQSITRAEFASALARITPASNASSAINVSFPDVDGHWAAKAIQQMQQAGIIAGYEDGSFRPNQTVTRAEAAVMLSKLN</sequence>
<evidence type="ECO:0000259" key="3">
    <source>
        <dbReference type="PROSITE" id="PS51910"/>
    </source>
</evidence>
<feature type="domain" description="SLH" evidence="2">
    <location>
        <begin position="403"/>
        <end position="459"/>
    </location>
</feature>
<dbReference type="RefSeq" id="WP_120188023.1">
    <property type="nucleotide sequence ID" value="NZ_MCHY01000002.1"/>
</dbReference>
<dbReference type="InterPro" id="IPR001119">
    <property type="entry name" value="SLH_dom"/>
</dbReference>
<dbReference type="PANTHER" id="PTHR46066">
    <property type="entry name" value="CHITINASE DOMAIN-CONTAINING PROTEIN 1 FAMILY MEMBER"/>
    <property type="match status" value="1"/>
</dbReference>
<dbReference type="SMART" id="SM00636">
    <property type="entry name" value="Glyco_18"/>
    <property type="match status" value="1"/>
</dbReference>
<dbReference type="Gene3D" id="3.20.20.80">
    <property type="entry name" value="Glycosidases"/>
    <property type="match status" value="1"/>
</dbReference>
<dbReference type="Pfam" id="PF00704">
    <property type="entry name" value="Glyco_hydro_18"/>
    <property type="match status" value="1"/>
</dbReference>
<evidence type="ECO:0000313" key="4">
    <source>
        <dbReference type="EMBL" id="RKD26741.1"/>
    </source>
</evidence>
<evidence type="ECO:0000259" key="2">
    <source>
        <dbReference type="PROSITE" id="PS51272"/>
    </source>
</evidence>
<evidence type="ECO:0000313" key="5">
    <source>
        <dbReference type="Proteomes" id="UP000284219"/>
    </source>
</evidence>
<comment type="caution">
    <text evidence="4">The sequence shown here is derived from an EMBL/GenBank/DDBJ whole genome shotgun (WGS) entry which is preliminary data.</text>
</comment>
<feature type="domain" description="GH18" evidence="3">
    <location>
        <begin position="35"/>
        <end position="343"/>
    </location>
</feature>
<feature type="chain" id="PRO_5019343844" description="Glycoside hydrolase" evidence="1">
    <location>
        <begin position="27"/>
        <end position="513"/>
    </location>
</feature>
<dbReference type="SUPFAM" id="SSF51445">
    <property type="entry name" value="(Trans)glycosidases"/>
    <property type="match status" value="1"/>
</dbReference>
<dbReference type="InterPro" id="IPR017853">
    <property type="entry name" value="GH"/>
</dbReference>
<dbReference type="InterPro" id="IPR001223">
    <property type="entry name" value="Glyco_hydro18_cat"/>
</dbReference>
<proteinExistence type="predicted"/>
<dbReference type="PROSITE" id="PS51910">
    <property type="entry name" value="GH18_2"/>
    <property type="match status" value="1"/>
</dbReference>
<dbReference type="Gene3D" id="3.10.50.10">
    <property type="match status" value="1"/>
</dbReference>
<dbReference type="InterPro" id="IPR011583">
    <property type="entry name" value="Chitinase_II/V-like_cat"/>
</dbReference>
<feature type="domain" description="SLH" evidence="2">
    <location>
        <begin position="460"/>
        <end position="513"/>
    </location>
</feature>
<dbReference type="EMBL" id="MCHY01000002">
    <property type="protein sequence ID" value="RKD26741.1"/>
    <property type="molecule type" value="Genomic_DNA"/>
</dbReference>
<keyword evidence="5" id="KW-1185">Reference proteome</keyword>